<comment type="caution">
    <text evidence="1">The sequence shown here is derived from an EMBL/GenBank/DDBJ whole genome shotgun (WGS) entry which is preliminary data.</text>
</comment>
<name>A0A8S1HQ16_9PELO</name>
<dbReference type="EMBL" id="CAJGYM010000094">
    <property type="protein sequence ID" value="CAD6197447.1"/>
    <property type="molecule type" value="Genomic_DNA"/>
</dbReference>
<evidence type="ECO:0000313" key="2">
    <source>
        <dbReference type="Proteomes" id="UP000835052"/>
    </source>
</evidence>
<dbReference type="AlphaFoldDB" id="A0A8S1HQ16"/>
<proteinExistence type="predicted"/>
<sequence>MSTSFSSVSSDESISTEDSWLPDIPEVSPIGHKVTRIVKTDELDGLFRTVYGYLVKSLRDEKPLLDEQKFVLVSKIHFFFRGMSLPFRVGICKSVKLLTDVINAYGEVKLNGFVIQPAPEAGDGDRTTWLRYQVTWREVKEYNEFLEQCEERSICQIGVISRDLKGSPAFLVAAVDVASQSPAKQDSQDVVVRAQFPGTTAEDCALAALMTNSFDGKILGGEFYFETPPIFDLANVRCQAIRMA</sequence>
<dbReference type="Proteomes" id="UP000835052">
    <property type="component" value="Unassembled WGS sequence"/>
</dbReference>
<accession>A0A8S1HQ16</accession>
<gene>
    <name evidence="1" type="ORF">CAUJ_LOCUS13356</name>
</gene>
<reference evidence="1" key="1">
    <citation type="submission" date="2020-10" db="EMBL/GenBank/DDBJ databases">
        <authorList>
            <person name="Kikuchi T."/>
        </authorList>
    </citation>
    <scope>NUCLEOTIDE SEQUENCE</scope>
    <source>
        <strain evidence="1">NKZ352</strain>
    </source>
</reference>
<keyword evidence="2" id="KW-1185">Reference proteome</keyword>
<organism evidence="1 2">
    <name type="scientific">Caenorhabditis auriculariae</name>
    <dbReference type="NCBI Taxonomy" id="2777116"/>
    <lineage>
        <taxon>Eukaryota</taxon>
        <taxon>Metazoa</taxon>
        <taxon>Ecdysozoa</taxon>
        <taxon>Nematoda</taxon>
        <taxon>Chromadorea</taxon>
        <taxon>Rhabditida</taxon>
        <taxon>Rhabditina</taxon>
        <taxon>Rhabditomorpha</taxon>
        <taxon>Rhabditoidea</taxon>
        <taxon>Rhabditidae</taxon>
        <taxon>Peloderinae</taxon>
        <taxon>Caenorhabditis</taxon>
    </lineage>
</organism>
<protein>
    <submittedName>
        <fullName evidence="1">Uncharacterized protein</fullName>
    </submittedName>
</protein>
<evidence type="ECO:0000313" key="1">
    <source>
        <dbReference type="EMBL" id="CAD6197447.1"/>
    </source>
</evidence>